<feature type="compositionally biased region" description="Polar residues" evidence="1">
    <location>
        <begin position="328"/>
        <end position="343"/>
    </location>
</feature>
<keyword evidence="2" id="KW-0472">Membrane</keyword>
<dbReference type="PANTHER" id="PTHR31170">
    <property type="entry name" value="BNAC04G53230D PROTEIN"/>
    <property type="match status" value="1"/>
</dbReference>
<dbReference type="Pfam" id="PF03140">
    <property type="entry name" value="DUF247"/>
    <property type="match status" value="1"/>
</dbReference>
<evidence type="ECO:0000256" key="1">
    <source>
        <dbReference type="SAM" id="MobiDB-lite"/>
    </source>
</evidence>
<evidence type="ECO:0000313" key="3">
    <source>
        <dbReference type="EMBL" id="CAL5011893.1"/>
    </source>
</evidence>
<feature type="region of interest" description="Disordered" evidence="1">
    <location>
        <begin position="318"/>
        <end position="343"/>
    </location>
</feature>
<reference evidence="3 4" key="2">
    <citation type="submission" date="2024-10" db="EMBL/GenBank/DDBJ databases">
        <authorList>
            <person name="Ryan C."/>
        </authorList>
    </citation>
    <scope>NUCLEOTIDE SEQUENCE [LARGE SCALE GENOMIC DNA]</scope>
</reference>
<name>A0ABC9C096_9POAL</name>
<sequence>MPNDSMDGAVEDGVLGHTVTVAREAVGSMAVVGDSVAAFGAVAHEDENERQAVADTAVSISNDSTVANEVVVEGDEVVPYEGEGATDCDREEPAAASEISTQGGLITTAYSIAPAADGVVAAQGDEAVTTGDDMGETVTNVASSAESGEETMMNAELLAARNPEAPSREQIGDPDIAVDILSQELREETESAPAVPPTVQVSGGCTIIISKVGVLTRNVNAMEYEPQYLSIGPYYWTSQHDLASDDEKEIYLAAILRSPQNPGVTEQDCLDALASLEDDARRCYANQFSVESTVFLRQMLLDGCYLLHRFGNVGAIPHRNGSPEASGHQVQRGGSSSTVLPSGGSNKLEDVAVARDGLFLAENQIPFFVMEKIHELTTSSGGATSAADMIAVYVRALLEMYNYSVAAPPLAKPSQPGNLLHLVHMHLKPSVLSSGAGTNRAVPAGERVGRWRSAKDYHLAGVKFKCRPVGTGADEAQCILDVRLSRWGGVLEIPRLNVHAETWPLLRNLMALEQQNPTVGSHVTAYCVFLSQLASTERDVELLCMEGRVLQHGMSNNAKVAALFSDLCSGIVFDTNNPDDNYLRGYCQKLERRYRRLLPRWMAWLEHTYFRNPCLAIGLFAVTVGIFCAIVQTVYSVLSYYPHGGH</sequence>
<evidence type="ECO:0000256" key="2">
    <source>
        <dbReference type="SAM" id="Phobius"/>
    </source>
</evidence>
<keyword evidence="2" id="KW-1133">Transmembrane helix</keyword>
<organism evidence="3 4">
    <name type="scientific">Urochloa decumbens</name>
    <dbReference type="NCBI Taxonomy" id="240449"/>
    <lineage>
        <taxon>Eukaryota</taxon>
        <taxon>Viridiplantae</taxon>
        <taxon>Streptophyta</taxon>
        <taxon>Embryophyta</taxon>
        <taxon>Tracheophyta</taxon>
        <taxon>Spermatophyta</taxon>
        <taxon>Magnoliopsida</taxon>
        <taxon>Liliopsida</taxon>
        <taxon>Poales</taxon>
        <taxon>Poaceae</taxon>
        <taxon>PACMAD clade</taxon>
        <taxon>Panicoideae</taxon>
        <taxon>Panicodae</taxon>
        <taxon>Paniceae</taxon>
        <taxon>Melinidinae</taxon>
        <taxon>Urochloa</taxon>
    </lineage>
</organism>
<dbReference type="InterPro" id="IPR004158">
    <property type="entry name" value="DUF247_pln"/>
</dbReference>
<gene>
    <name evidence="3" type="ORF">URODEC1_LOCUS70625</name>
</gene>
<keyword evidence="2" id="KW-0812">Transmembrane</keyword>
<evidence type="ECO:0000313" key="4">
    <source>
        <dbReference type="Proteomes" id="UP001497457"/>
    </source>
</evidence>
<feature type="transmembrane region" description="Helical" evidence="2">
    <location>
        <begin position="615"/>
        <end position="638"/>
    </location>
</feature>
<dbReference type="PANTHER" id="PTHR31170:SF18">
    <property type="entry name" value="(WILD MALAYSIAN BANANA) HYPOTHETICAL PROTEIN"/>
    <property type="match status" value="1"/>
</dbReference>
<dbReference type="EMBL" id="OZ075138">
    <property type="protein sequence ID" value="CAL5011893.1"/>
    <property type="molecule type" value="Genomic_DNA"/>
</dbReference>
<proteinExistence type="predicted"/>
<dbReference type="AlphaFoldDB" id="A0ABC9C096"/>
<dbReference type="Proteomes" id="UP001497457">
    <property type="component" value="Chromosome 28b"/>
</dbReference>
<keyword evidence="4" id="KW-1185">Reference proteome</keyword>
<accession>A0ABC9C096</accession>
<protein>
    <submittedName>
        <fullName evidence="3">Uncharacterized protein</fullName>
    </submittedName>
</protein>
<reference evidence="4" key="1">
    <citation type="submission" date="2024-06" db="EMBL/GenBank/DDBJ databases">
        <authorList>
            <person name="Ryan C."/>
        </authorList>
    </citation>
    <scope>NUCLEOTIDE SEQUENCE [LARGE SCALE GENOMIC DNA]</scope>
</reference>